<dbReference type="SUPFAM" id="SSF109604">
    <property type="entry name" value="HD-domain/PDEase-like"/>
    <property type="match status" value="1"/>
</dbReference>
<evidence type="ECO:0000259" key="1">
    <source>
        <dbReference type="PROSITE" id="PS51833"/>
    </source>
</evidence>
<evidence type="ECO:0000313" key="2">
    <source>
        <dbReference type="EMBL" id="PIE20436.1"/>
    </source>
</evidence>
<gene>
    <name evidence="2" type="ORF">CSA61_02110</name>
</gene>
<comment type="caution">
    <text evidence="2">The sequence shown here is derived from an EMBL/GenBank/DDBJ whole genome shotgun (WGS) entry which is preliminary data.</text>
</comment>
<dbReference type="EMBL" id="PDSG01000007">
    <property type="protein sequence ID" value="PIE20436.1"/>
    <property type="molecule type" value="Genomic_DNA"/>
</dbReference>
<reference evidence="2 3" key="1">
    <citation type="submission" date="2017-10" db="EMBL/GenBank/DDBJ databases">
        <title>Novel microbial diversity and functional potential in the marine mammal oral microbiome.</title>
        <authorList>
            <person name="Dudek N.K."/>
            <person name="Sun C.L."/>
            <person name="Burstein D."/>
            <person name="Kantor R.S."/>
            <person name="Aliaga Goltsman D.S."/>
            <person name="Bik E.M."/>
            <person name="Thomas B.C."/>
            <person name="Banfield J.F."/>
            <person name="Relman D.A."/>
        </authorList>
    </citation>
    <scope>NUCLEOTIDE SEQUENCE [LARGE SCALE GENOMIC DNA]</scope>
    <source>
        <strain evidence="2">DOLJORAL78_49_30</strain>
    </source>
</reference>
<dbReference type="InterPro" id="IPR001633">
    <property type="entry name" value="EAL_dom"/>
</dbReference>
<dbReference type="AlphaFoldDB" id="A0A2G6JAL4"/>
<accession>A0A2G6JAL4</accession>
<sequence>MEHNGTDLLMVRQPIFDRDMKIVSYQLRYQFSELINDSLFDPETEGSMLVMQTFTSVFQDGEVRNVPVFLPFPSSMLKGGEVLLLPKKEIVVEIHADIPVTDLLVEHLKLLRKQGFRLALDGFSMQGHLIPLVKLMNIVKIDFSLMHRHRIEKLVGLLNRSGVAPLAQNVDDFETLLFCKKAGFKLFQGRFISRPTKVLGKTVPGNSAALLQLLQQLQRPNITPQEIEDLIIMDPKLSFKILRVVNSAAYQLSRPIDSMQQAVVYLGHNQLKKWATLITLAGNSDKPEAIAMNLLIRGRMCELLAESLDSALQDSAFMVGMVSQLDILLDVEMNEILRQVPLDDAIKSAISEQAGVLGKLLHDVVALEEANWSEIEKSSFDKAFLEVAYRHSLQWAEHAMQALAESD</sequence>
<proteinExistence type="predicted"/>
<dbReference type="InterPro" id="IPR035919">
    <property type="entry name" value="EAL_sf"/>
</dbReference>
<dbReference type="Pfam" id="PF08668">
    <property type="entry name" value="HDOD"/>
    <property type="match status" value="1"/>
</dbReference>
<organism evidence="2 3">
    <name type="scientific">Neptuniibacter caesariensis</name>
    <dbReference type="NCBI Taxonomy" id="207954"/>
    <lineage>
        <taxon>Bacteria</taxon>
        <taxon>Pseudomonadati</taxon>
        <taxon>Pseudomonadota</taxon>
        <taxon>Gammaproteobacteria</taxon>
        <taxon>Oceanospirillales</taxon>
        <taxon>Oceanospirillaceae</taxon>
        <taxon>Neptuniibacter</taxon>
    </lineage>
</organism>
<feature type="domain" description="HDOD" evidence="1">
    <location>
        <begin position="203"/>
        <end position="388"/>
    </location>
</feature>
<dbReference type="PANTHER" id="PTHR33525:SF4">
    <property type="entry name" value="CYCLIC DI-GMP PHOSPHODIESTERASE CDGJ"/>
    <property type="match status" value="1"/>
</dbReference>
<dbReference type="SUPFAM" id="SSF141868">
    <property type="entry name" value="EAL domain-like"/>
    <property type="match status" value="1"/>
</dbReference>
<evidence type="ECO:0000313" key="3">
    <source>
        <dbReference type="Proteomes" id="UP000242733"/>
    </source>
</evidence>
<dbReference type="PROSITE" id="PS51833">
    <property type="entry name" value="HDOD"/>
    <property type="match status" value="1"/>
</dbReference>
<dbReference type="InterPro" id="IPR014408">
    <property type="entry name" value="dGMP_Pdiesterase_EAL/HD-GYP"/>
</dbReference>
<protein>
    <submittedName>
        <fullName evidence="2">Diguanylate phosphodiesterase</fullName>
    </submittedName>
</protein>
<dbReference type="Gene3D" id="1.10.3210.10">
    <property type="entry name" value="Hypothetical protein af1432"/>
    <property type="match status" value="1"/>
</dbReference>
<dbReference type="PIRSF" id="PIRSF003180">
    <property type="entry name" value="DiGMPpdiest_YuxH"/>
    <property type="match status" value="1"/>
</dbReference>
<dbReference type="Gene3D" id="3.20.20.450">
    <property type="entry name" value="EAL domain"/>
    <property type="match status" value="1"/>
</dbReference>
<name>A0A2G6JAL4_NEPCE</name>
<dbReference type="Proteomes" id="UP000242733">
    <property type="component" value="Unassembled WGS sequence"/>
</dbReference>
<dbReference type="PANTHER" id="PTHR33525">
    <property type="match status" value="1"/>
</dbReference>
<dbReference type="Pfam" id="PF00563">
    <property type="entry name" value="EAL"/>
    <property type="match status" value="1"/>
</dbReference>
<dbReference type="InterPro" id="IPR052340">
    <property type="entry name" value="RNase_Y/CdgJ"/>
</dbReference>
<dbReference type="InterPro" id="IPR013976">
    <property type="entry name" value="HDOD"/>
</dbReference>